<reference evidence="8 9" key="1">
    <citation type="submission" date="2018-03" db="EMBL/GenBank/DDBJ databases">
        <title>The draft genome of Sphingosinicella sp. GL-C-18.</title>
        <authorList>
            <person name="Liu L."/>
            <person name="Li L."/>
            <person name="Liang L."/>
            <person name="Zhang X."/>
            <person name="Wang T."/>
        </authorList>
    </citation>
    <scope>NUCLEOTIDE SEQUENCE [LARGE SCALE GENOMIC DNA]</scope>
    <source>
        <strain evidence="8 9">GL-C-18</strain>
    </source>
</reference>
<keyword evidence="4 7" id="KW-0812">Transmembrane</keyword>
<evidence type="ECO:0000256" key="4">
    <source>
        <dbReference type="ARBA" id="ARBA00022692"/>
    </source>
</evidence>
<comment type="similarity">
    <text evidence="2">Belongs to the UPF0410 family.</text>
</comment>
<evidence type="ECO:0000256" key="3">
    <source>
        <dbReference type="ARBA" id="ARBA00022475"/>
    </source>
</evidence>
<comment type="caution">
    <text evidence="8">The sequence shown here is derived from an EMBL/GenBank/DDBJ whole genome shotgun (WGS) entry which is preliminary data.</text>
</comment>
<keyword evidence="3" id="KW-1003">Cell membrane</keyword>
<dbReference type="AlphaFoldDB" id="A0A2P7QIJ1"/>
<dbReference type="OrthoDB" id="964123at2"/>
<evidence type="ECO:0000313" key="9">
    <source>
        <dbReference type="Proteomes" id="UP000241167"/>
    </source>
</evidence>
<gene>
    <name evidence="8" type="ORF">C7I55_21815</name>
</gene>
<name>A0A2P7QIJ1_9SPHN</name>
<feature type="transmembrane region" description="Helical" evidence="7">
    <location>
        <begin position="29"/>
        <end position="48"/>
    </location>
</feature>
<evidence type="ECO:0000313" key="8">
    <source>
        <dbReference type="EMBL" id="PSJ37769.1"/>
    </source>
</evidence>
<keyword evidence="9" id="KW-1185">Reference proteome</keyword>
<proteinExistence type="inferred from homology"/>
<accession>A0A2P7QIJ1</accession>
<dbReference type="EMBL" id="PXYI01000008">
    <property type="protein sequence ID" value="PSJ37769.1"/>
    <property type="molecule type" value="Genomic_DNA"/>
</dbReference>
<dbReference type="InterPro" id="IPR007341">
    <property type="entry name" value="Transgly_assoc"/>
</dbReference>
<dbReference type="GO" id="GO:0005886">
    <property type="term" value="C:plasma membrane"/>
    <property type="evidence" value="ECO:0007669"/>
    <property type="project" value="UniProtKB-SubCell"/>
</dbReference>
<feature type="transmembrane region" description="Helical" evidence="7">
    <location>
        <begin position="6"/>
        <end position="22"/>
    </location>
</feature>
<evidence type="ECO:0000256" key="2">
    <source>
        <dbReference type="ARBA" id="ARBA00011006"/>
    </source>
</evidence>
<evidence type="ECO:0000256" key="6">
    <source>
        <dbReference type="ARBA" id="ARBA00023136"/>
    </source>
</evidence>
<dbReference type="Pfam" id="PF04226">
    <property type="entry name" value="Transgly_assoc"/>
    <property type="match status" value="1"/>
</dbReference>
<sequence>MSIIVWLVIGGVIGWLASIIMRRDAQQGILLNVVVGIVGAFLGGLLFGRGDINNGLSVTSFIVSLLGAIILLAIVNLFTRRSLR</sequence>
<dbReference type="PANTHER" id="PTHR33884">
    <property type="entry name" value="UPF0410 PROTEIN YMGE"/>
    <property type="match status" value="1"/>
</dbReference>
<evidence type="ECO:0000256" key="7">
    <source>
        <dbReference type="SAM" id="Phobius"/>
    </source>
</evidence>
<feature type="transmembrane region" description="Helical" evidence="7">
    <location>
        <begin position="60"/>
        <end position="79"/>
    </location>
</feature>
<dbReference type="PANTHER" id="PTHR33884:SF3">
    <property type="entry name" value="UPF0410 PROTEIN YMGE"/>
    <property type="match status" value="1"/>
</dbReference>
<dbReference type="RefSeq" id="WP_106515205.1">
    <property type="nucleotide sequence ID" value="NZ_PXYI01000008.1"/>
</dbReference>
<keyword evidence="5 7" id="KW-1133">Transmembrane helix</keyword>
<evidence type="ECO:0000256" key="5">
    <source>
        <dbReference type="ARBA" id="ARBA00022989"/>
    </source>
</evidence>
<comment type="subcellular location">
    <subcellularLocation>
        <location evidence="1">Cell membrane</location>
        <topology evidence="1">Multi-pass membrane protein</topology>
    </subcellularLocation>
</comment>
<dbReference type="Proteomes" id="UP000241167">
    <property type="component" value="Unassembled WGS sequence"/>
</dbReference>
<organism evidence="8 9">
    <name type="scientific">Allosphingosinicella deserti</name>
    <dbReference type="NCBI Taxonomy" id="2116704"/>
    <lineage>
        <taxon>Bacteria</taxon>
        <taxon>Pseudomonadati</taxon>
        <taxon>Pseudomonadota</taxon>
        <taxon>Alphaproteobacteria</taxon>
        <taxon>Sphingomonadales</taxon>
        <taxon>Sphingomonadaceae</taxon>
        <taxon>Allosphingosinicella</taxon>
    </lineage>
</organism>
<keyword evidence="6 7" id="KW-0472">Membrane</keyword>
<protein>
    <submittedName>
        <fullName evidence="8">GlsB/YeaQ/YmgE family stress response membrane protein</fullName>
    </submittedName>
</protein>
<evidence type="ECO:0000256" key="1">
    <source>
        <dbReference type="ARBA" id="ARBA00004651"/>
    </source>
</evidence>